<reference evidence="1 2" key="1">
    <citation type="submission" date="2017-08" db="EMBL/GenBank/DDBJ databases">
        <title>Characterization and complete genome sequence of novel bacteriophage infecting the causal agent of bacterial fruit blotch, Acidovorax citrulli.</title>
        <authorList>
            <person name="Midani A.R."/>
            <person name="Park S.-H."/>
            <person name="Choi T.-J."/>
        </authorList>
    </citation>
    <scope>NUCLEOTIDE SEQUENCE [LARGE SCALE GENOMIC DNA]</scope>
</reference>
<evidence type="ECO:0008006" key="3">
    <source>
        <dbReference type="Google" id="ProtNLM"/>
    </source>
</evidence>
<evidence type="ECO:0000313" key="2">
    <source>
        <dbReference type="Proteomes" id="UP000224101"/>
    </source>
</evidence>
<evidence type="ECO:0000313" key="1">
    <source>
        <dbReference type="EMBL" id="ASS33927.1"/>
    </source>
</evidence>
<dbReference type="KEGG" id="vg:40085747"/>
<dbReference type="RefSeq" id="YP_009609662.1">
    <property type="nucleotide sequence ID" value="NC_041997.1"/>
</dbReference>
<name>A0A223AIY5_9CAUD</name>
<proteinExistence type="predicted"/>
<dbReference type="GeneID" id="40085747"/>
<dbReference type="Proteomes" id="UP000224101">
    <property type="component" value="Segment"/>
</dbReference>
<keyword evidence="2" id="KW-1185">Reference proteome</keyword>
<accession>A0A223AIY5</accession>
<organism evidence="1 2">
    <name type="scientific">Acidovorax phage ACP17</name>
    <dbReference type="NCBI Taxonomy" id="2010329"/>
    <lineage>
        <taxon>Viruses</taxon>
        <taxon>Duplodnaviria</taxon>
        <taxon>Heunggongvirae</taxon>
        <taxon>Uroviricota</taxon>
        <taxon>Caudoviricetes</taxon>
        <taxon>Busanvirus</taxon>
        <taxon>Busanvirus ACP17</taxon>
    </lineage>
</organism>
<sequence>MKAIKFFLAFIGYALRRLDPVTIGVGCTFIYICNLDGVPAGISWITNITAVAVVLKSLAHTWKAFKYQTKGRSRLDID</sequence>
<protein>
    <recommendedName>
        <fullName evidence="3">Holin</fullName>
    </recommendedName>
</protein>
<dbReference type="EMBL" id="KY979132">
    <property type="protein sequence ID" value="ASS33927.1"/>
    <property type="molecule type" value="Genomic_DNA"/>
</dbReference>